<proteinExistence type="predicted"/>
<accession>A0A8D6PRW4</accession>
<organism evidence="1 2">
    <name type="scientific">Methanocaldococcus lauensis</name>
    <dbReference type="NCBI Taxonomy" id="2546128"/>
    <lineage>
        <taxon>Archaea</taxon>
        <taxon>Methanobacteriati</taxon>
        <taxon>Methanobacteriota</taxon>
        <taxon>Methanomada group</taxon>
        <taxon>Methanococci</taxon>
        <taxon>Methanococcales</taxon>
        <taxon>Methanocaldococcaceae</taxon>
        <taxon>Methanocaldococcus</taxon>
    </lineage>
</organism>
<keyword evidence="2" id="KW-1185">Reference proteome</keyword>
<dbReference type="AlphaFoldDB" id="A0A8D6PRW4"/>
<evidence type="ECO:0000313" key="1">
    <source>
        <dbReference type="EMBL" id="CAB3288868.1"/>
    </source>
</evidence>
<reference evidence="1 2" key="1">
    <citation type="submission" date="2020-04" db="EMBL/GenBank/DDBJ databases">
        <authorList>
            <consortium name="Genoscope - CEA"/>
            <person name="William W."/>
        </authorList>
    </citation>
    <scope>NUCLEOTIDE SEQUENCE [LARGE SCALE GENOMIC DNA]</scope>
    <source>
        <strain evidence="1 2">SG7</strain>
    </source>
</reference>
<evidence type="ECO:0000313" key="2">
    <source>
        <dbReference type="Proteomes" id="UP000679213"/>
    </source>
</evidence>
<dbReference type="Proteomes" id="UP000679213">
    <property type="component" value="Chromosome I"/>
</dbReference>
<gene>
    <name evidence="1" type="ORF">MLAUSG7_0939</name>
</gene>
<name>A0A8D6PRW4_9EURY</name>
<sequence>MFCLFWYMKTYRYELKKYKNYSEKYKEILDIYIKEIETFLDKYKSFSDARKYLETMLNYYKLLAIKYRIFEGNLDKAIEFTEKCYNLAEELYKKFGYKDLKNAALFNKHIYYNLMARKYENERDFTNAAEYYKKSGDVIKEIDENIAYDEYTNYYKWLAIKNKYEKEKFEEYIDKAVEFAKKRNDEKQEYYYLGLKYDHLVKFADSLKKKIEYLKKAKEYYYKSGNRQDALFMEYLQYYYQSKYELKNRNYEKALDMLKHAKKALNKINELKVSNILISKIKQSITIDELLYNFYLYISKGNFDKSLEMLNEYLKLSSDWENTRKYKFYEYLKDCIIVLSQKNISKNIALESLQ</sequence>
<dbReference type="EMBL" id="LR792632">
    <property type="protein sequence ID" value="CAB3288868.1"/>
    <property type="molecule type" value="Genomic_DNA"/>
</dbReference>
<dbReference type="KEGG" id="mesg:MLAUSG7_0939"/>
<dbReference type="InterPro" id="IPR011990">
    <property type="entry name" value="TPR-like_helical_dom_sf"/>
</dbReference>
<protein>
    <submittedName>
        <fullName evidence="1">Uncharacterized protein</fullName>
    </submittedName>
</protein>
<dbReference type="SUPFAM" id="SSF48452">
    <property type="entry name" value="TPR-like"/>
    <property type="match status" value="1"/>
</dbReference>